<feature type="compositionally biased region" description="Polar residues" evidence="4">
    <location>
        <begin position="217"/>
        <end position="252"/>
    </location>
</feature>
<dbReference type="InterPro" id="IPR001895">
    <property type="entry name" value="RASGEF_cat_dom"/>
</dbReference>
<dbReference type="CDD" id="cd06224">
    <property type="entry name" value="REM"/>
    <property type="match status" value="1"/>
</dbReference>
<dbReference type="SMART" id="SM00229">
    <property type="entry name" value="RasGEFN"/>
    <property type="match status" value="1"/>
</dbReference>
<feature type="region of interest" description="Disordered" evidence="4">
    <location>
        <begin position="469"/>
        <end position="582"/>
    </location>
</feature>
<feature type="compositionally biased region" description="Basic and acidic residues" evidence="4">
    <location>
        <begin position="739"/>
        <end position="757"/>
    </location>
</feature>
<dbReference type="Proteomes" id="UP001487740">
    <property type="component" value="Unassembled WGS sequence"/>
</dbReference>
<feature type="compositionally biased region" description="Basic and acidic residues" evidence="4">
    <location>
        <begin position="257"/>
        <end position="267"/>
    </location>
</feature>
<dbReference type="FunFam" id="1.10.840.10:FF:000009">
    <property type="entry name" value="rap guanine nucleotide exchange factor 1"/>
    <property type="match status" value="1"/>
</dbReference>
<dbReference type="InterPro" id="IPR008937">
    <property type="entry name" value="Ras-like_GEF"/>
</dbReference>
<accession>A0AAW0UUC4</accession>
<evidence type="ECO:0000259" key="6">
    <source>
        <dbReference type="PROSITE" id="PS50212"/>
    </source>
</evidence>
<proteinExistence type="predicted"/>
<feature type="compositionally biased region" description="Polar residues" evidence="4">
    <location>
        <begin position="395"/>
        <end position="404"/>
    </location>
</feature>
<comment type="caution">
    <text evidence="7">The sequence shown here is derived from an EMBL/GenBank/DDBJ whole genome shotgun (WGS) entry which is preliminary data.</text>
</comment>
<dbReference type="GO" id="GO:0005886">
    <property type="term" value="C:plasma membrane"/>
    <property type="evidence" value="ECO:0007669"/>
    <property type="project" value="TreeGrafter"/>
</dbReference>
<keyword evidence="1 3" id="KW-0344">Guanine-nucleotide releasing factor</keyword>
<feature type="compositionally biased region" description="Low complexity" evidence="4">
    <location>
        <begin position="695"/>
        <end position="704"/>
    </location>
</feature>
<dbReference type="InterPro" id="IPR019804">
    <property type="entry name" value="Ras_G-nucl-exch_fac_CS"/>
</dbReference>
<dbReference type="EMBL" id="JARAKH010000006">
    <property type="protein sequence ID" value="KAK8403486.1"/>
    <property type="molecule type" value="Genomic_DNA"/>
</dbReference>
<feature type="region of interest" description="Disordered" evidence="4">
    <location>
        <begin position="217"/>
        <end position="321"/>
    </location>
</feature>
<feature type="compositionally biased region" description="Low complexity" evidence="4">
    <location>
        <begin position="469"/>
        <end position="490"/>
    </location>
</feature>
<gene>
    <name evidence="7" type="ORF">O3P69_000514</name>
</gene>
<dbReference type="GO" id="GO:0005085">
    <property type="term" value="F:guanyl-nucleotide exchange factor activity"/>
    <property type="evidence" value="ECO:0007669"/>
    <property type="project" value="UniProtKB-KW"/>
</dbReference>
<evidence type="ECO:0000256" key="4">
    <source>
        <dbReference type="SAM" id="MobiDB-lite"/>
    </source>
</evidence>
<evidence type="ECO:0000259" key="5">
    <source>
        <dbReference type="PROSITE" id="PS50009"/>
    </source>
</evidence>
<keyword evidence="8" id="KW-1185">Reference proteome</keyword>
<sequence length="1169" mass="132203">MVVYVAYREEMGVVPDWARRWHSSEALVHTYVGRGDPHHPAKLPHCPRKRHRHRLFADTPKSSRGVLNRAISFKDKLGRIKSPLRQGELEKAEPSPNSESVDRKVENVWRSLMFYKDVVEKNTMYMLPGSATEVLEVVLALILALKPKFTNQNSSTVSSVIAGVHHSLAELVRWSDQRLLYEDDTHNTQTVQEVVQVVREAVQALIDLAADKENRYISDSTMSPSTLDNNNSIDKSPACYSNRNSEISNHRNSLPEIKQDSPIEHNGRYLHPGDSSGKLSHSRSSDSILTGVEVEGPPPKPPLPICPDVAPPLPPKRKHLMGSSQDAFVGHLHSIASPVSQSSRENSSDWLNHSHGPNSLSATLERSSMTNSSDQVSPASSLDSMNHPHDDPPASRTSLDSSGSLPDRSELESDSNYLKHIHKSIDTLTISIGESMSSNSQIFNKNSQTVSIKTQCSSQVRMYTSQHTVSCTTTRSSTSSSASSSSSSGSEGEKCDSSAKSLLGPRWQERPRVSHSRAHSTYDNLEQGNYDDTTSQEGPSPELPPKARNIGSSSSSTTTISSYESRGMSMMSNRSTTSQDGSTVVQMRRQQQFDMHHVTVSSGDDHPPPLPEKKKHVHDYMRLFGQVAEPNPSELLRHSVHQMHLMSSHFNDHDHEQELIQGHTLRIHNVEDDKMAKPPALPPKRRTHRPLARQSSPLSSLPSSAVATTIDVTPENSLVLAESSAYRKSTEEKDEPEEVIIKDQSVEIDRHNNTDTREEVEDEEEEDSLLDLLDVREYLILKKEGEEGPEIRGGPVDALIVHASKANKNDFLYQEAFLTTYRTFISPDELVHKLLKRYNRFVSSPDTERQRAAKNAFSLLVRLVDDLAIIDLSIETLETLTDFEYGLLCRGELSQARLLRRKIVEKFEARKRHNASKENYNIASLAVTTRTMSLLDFKAQDIAEQMTLLDAELFLTMEIPEVLLWAREQNEERAPNLNKFTEHFNKMSYWARTRILEQVDAKDREKYVLKFTKIMKHLRKFNNFNSYLALLSALDSAPIRRLEWQKNITDGLKEYCLLIDSSSSFRAYRQALSESSPPCIPYIGLILQDLTFVHIGNNDLLPDGNVNFSKRWQQFNILLDNMKRFKKCTYNYKKNEKIITFLNNFDNYLNEEALWNISEEIKPRGGKKK</sequence>
<dbReference type="InterPro" id="IPR023578">
    <property type="entry name" value="Ras_GEF_dom_sf"/>
</dbReference>
<dbReference type="SMART" id="SM00147">
    <property type="entry name" value="RasGEF"/>
    <property type="match status" value="1"/>
</dbReference>
<feature type="compositionally biased region" description="Polar residues" evidence="4">
    <location>
        <begin position="519"/>
        <end position="538"/>
    </location>
</feature>
<dbReference type="Gene3D" id="1.20.870.10">
    <property type="entry name" value="Son of sevenless (SoS) protein Chain: S domain 1"/>
    <property type="match status" value="1"/>
</dbReference>
<dbReference type="GO" id="GO:0007265">
    <property type="term" value="P:Ras protein signal transduction"/>
    <property type="evidence" value="ECO:0007669"/>
    <property type="project" value="TreeGrafter"/>
</dbReference>
<dbReference type="CDD" id="cd00155">
    <property type="entry name" value="RasGEF"/>
    <property type="match status" value="1"/>
</dbReference>
<dbReference type="Gene3D" id="1.10.840.10">
    <property type="entry name" value="Ras guanine-nucleotide exchange factors catalytic domain"/>
    <property type="match status" value="1"/>
</dbReference>
<evidence type="ECO:0000256" key="3">
    <source>
        <dbReference type="PROSITE-ProRule" id="PRU00168"/>
    </source>
</evidence>
<dbReference type="PROSITE" id="PS00720">
    <property type="entry name" value="RASGEF"/>
    <property type="match status" value="1"/>
</dbReference>
<reference evidence="7 8" key="1">
    <citation type="submission" date="2023-03" db="EMBL/GenBank/DDBJ databases">
        <title>High-quality genome of Scylla paramamosain provides insights in environmental adaptation.</title>
        <authorList>
            <person name="Zhang L."/>
        </authorList>
    </citation>
    <scope>NUCLEOTIDE SEQUENCE [LARGE SCALE GENOMIC DNA]</scope>
    <source>
        <strain evidence="7">LZ_2023a</strain>
        <tissue evidence="7">Muscle</tissue>
    </source>
</reference>
<evidence type="ECO:0000313" key="7">
    <source>
        <dbReference type="EMBL" id="KAK8403486.1"/>
    </source>
</evidence>
<dbReference type="PANTHER" id="PTHR23113:SF224">
    <property type="entry name" value="RAP GUANINE NUCLEOTIDE EXCHANGE FACTOR 1"/>
    <property type="match status" value="1"/>
</dbReference>
<feature type="domain" description="Ras-GEF" evidence="5">
    <location>
        <begin position="938"/>
        <end position="1164"/>
    </location>
</feature>
<name>A0AAW0UUC4_SCYPA</name>
<feature type="region of interest" description="Disordered" evidence="4">
    <location>
        <begin position="337"/>
        <end position="413"/>
    </location>
</feature>
<feature type="compositionally biased region" description="Low complexity" evidence="4">
    <location>
        <begin position="552"/>
        <end position="562"/>
    </location>
</feature>
<dbReference type="PANTHER" id="PTHR23113">
    <property type="entry name" value="GUANINE NUCLEOTIDE EXCHANGE FACTOR"/>
    <property type="match status" value="1"/>
</dbReference>
<feature type="compositionally biased region" description="Pro residues" evidence="4">
    <location>
        <begin position="296"/>
        <end position="314"/>
    </location>
</feature>
<feature type="domain" description="N-terminal Ras-GEF" evidence="6">
    <location>
        <begin position="787"/>
        <end position="908"/>
    </location>
</feature>
<dbReference type="InterPro" id="IPR000651">
    <property type="entry name" value="Ras-like_Gua-exchang_fac_N"/>
</dbReference>
<evidence type="ECO:0000313" key="8">
    <source>
        <dbReference type="Proteomes" id="UP001487740"/>
    </source>
</evidence>
<evidence type="ECO:0000256" key="2">
    <source>
        <dbReference type="ARBA" id="ARBA00083313"/>
    </source>
</evidence>
<feature type="compositionally biased region" description="Polar residues" evidence="4">
    <location>
        <begin position="337"/>
        <end position="384"/>
    </location>
</feature>
<organism evidence="7 8">
    <name type="scientific">Scylla paramamosain</name>
    <name type="common">Mud crab</name>
    <dbReference type="NCBI Taxonomy" id="85552"/>
    <lineage>
        <taxon>Eukaryota</taxon>
        <taxon>Metazoa</taxon>
        <taxon>Ecdysozoa</taxon>
        <taxon>Arthropoda</taxon>
        <taxon>Crustacea</taxon>
        <taxon>Multicrustacea</taxon>
        <taxon>Malacostraca</taxon>
        <taxon>Eumalacostraca</taxon>
        <taxon>Eucarida</taxon>
        <taxon>Decapoda</taxon>
        <taxon>Pleocyemata</taxon>
        <taxon>Brachyura</taxon>
        <taxon>Eubrachyura</taxon>
        <taxon>Portunoidea</taxon>
        <taxon>Portunidae</taxon>
        <taxon>Portuninae</taxon>
        <taxon>Scylla</taxon>
    </lineage>
</organism>
<evidence type="ECO:0000256" key="1">
    <source>
        <dbReference type="ARBA" id="ARBA00022658"/>
    </source>
</evidence>
<dbReference type="PROSITE" id="PS50009">
    <property type="entry name" value="RASGEF_CAT"/>
    <property type="match status" value="1"/>
</dbReference>
<dbReference type="Pfam" id="PF00617">
    <property type="entry name" value="RasGEF"/>
    <property type="match status" value="1"/>
</dbReference>
<feature type="region of interest" description="Disordered" evidence="4">
    <location>
        <begin position="723"/>
        <end position="766"/>
    </location>
</feature>
<dbReference type="SUPFAM" id="SSF48366">
    <property type="entry name" value="Ras GEF"/>
    <property type="match status" value="1"/>
</dbReference>
<protein>
    <recommendedName>
        <fullName evidence="2">CRK SH3-binding GNRP</fullName>
    </recommendedName>
</protein>
<dbReference type="Pfam" id="PF00618">
    <property type="entry name" value="RasGEF_N"/>
    <property type="match status" value="1"/>
</dbReference>
<feature type="region of interest" description="Disordered" evidence="4">
    <location>
        <begin position="673"/>
        <end position="707"/>
    </location>
</feature>
<dbReference type="PROSITE" id="PS50212">
    <property type="entry name" value="RASGEF_NTER"/>
    <property type="match status" value="1"/>
</dbReference>
<dbReference type="InterPro" id="IPR036964">
    <property type="entry name" value="RASGEF_cat_dom_sf"/>
</dbReference>
<dbReference type="AlphaFoldDB" id="A0AAW0UUC4"/>
<feature type="compositionally biased region" description="Polar residues" evidence="4">
    <location>
        <begin position="570"/>
        <end position="582"/>
    </location>
</feature>